<sequence>MTAMIAGGSMVVDHGAVLGEERPEPLGIAAGGGRAEHPEEGFSGVGTGHRHAPSCGLG</sequence>
<reference evidence="2 3" key="1">
    <citation type="submission" date="2019-03" db="EMBL/GenBank/DDBJ databases">
        <title>Sequencing the genomes of 1000 actinobacteria strains.</title>
        <authorList>
            <person name="Klenk H.-P."/>
        </authorList>
    </citation>
    <scope>NUCLEOTIDE SEQUENCE [LARGE SCALE GENOMIC DNA]</scope>
    <source>
        <strain evidence="2 3">DSM 44969</strain>
    </source>
</reference>
<keyword evidence="3" id="KW-1185">Reference proteome</keyword>
<evidence type="ECO:0000313" key="2">
    <source>
        <dbReference type="EMBL" id="TCK21934.1"/>
    </source>
</evidence>
<dbReference type="AlphaFoldDB" id="A0A4R1HI42"/>
<gene>
    <name evidence="2" type="ORF">EV378_5926</name>
</gene>
<evidence type="ECO:0000313" key="3">
    <source>
        <dbReference type="Proteomes" id="UP000295560"/>
    </source>
</evidence>
<dbReference type="Proteomes" id="UP000295560">
    <property type="component" value="Unassembled WGS sequence"/>
</dbReference>
<accession>A0A4R1HI42</accession>
<feature type="region of interest" description="Disordered" evidence="1">
    <location>
        <begin position="23"/>
        <end position="58"/>
    </location>
</feature>
<protein>
    <submittedName>
        <fullName evidence="2">Uncharacterized protein</fullName>
    </submittedName>
</protein>
<evidence type="ECO:0000256" key="1">
    <source>
        <dbReference type="SAM" id="MobiDB-lite"/>
    </source>
</evidence>
<organism evidence="2 3">
    <name type="scientific">Pseudonocardia endophytica</name>
    <dbReference type="NCBI Taxonomy" id="401976"/>
    <lineage>
        <taxon>Bacteria</taxon>
        <taxon>Bacillati</taxon>
        <taxon>Actinomycetota</taxon>
        <taxon>Actinomycetes</taxon>
        <taxon>Pseudonocardiales</taxon>
        <taxon>Pseudonocardiaceae</taxon>
        <taxon>Pseudonocardia</taxon>
    </lineage>
</organism>
<dbReference type="EMBL" id="SMFZ01000002">
    <property type="protein sequence ID" value="TCK21934.1"/>
    <property type="molecule type" value="Genomic_DNA"/>
</dbReference>
<comment type="caution">
    <text evidence="2">The sequence shown here is derived from an EMBL/GenBank/DDBJ whole genome shotgun (WGS) entry which is preliminary data.</text>
</comment>
<proteinExistence type="predicted"/>
<name>A0A4R1HI42_PSEEN</name>